<keyword evidence="4" id="KW-1185">Reference proteome</keyword>
<dbReference type="InterPro" id="IPR011051">
    <property type="entry name" value="RmlC_Cupin_sf"/>
</dbReference>
<dbReference type="Proteomes" id="UP001305779">
    <property type="component" value="Unassembled WGS sequence"/>
</dbReference>
<feature type="compositionally biased region" description="Polar residues" evidence="1">
    <location>
        <begin position="1"/>
        <end position="13"/>
    </location>
</feature>
<dbReference type="InterPro" id="IPR013096">
    <property type="entry name" value="Cupin_2"/>
</dbReference>
<comment type="caution">
    <text evidence="3">The sequence shown here is derived from an EMBL/GenBank/DDBJ whole genome shotgun (WGS) entry which is preliminary data.</text>
</comment>
<sequence>MATSNGHPEQNGNILRATDLPPGKSGQPYVISTQEGEIIYIPLSKSATRLLVTGKESENAFAIVGSSGSQSDPIGFHYHREAHDVFLCLKGNVNVWAGEKCRTMRPGDFASVPPGTIHQYQVLGNHSEMVGLIMPGGWEEFFRFIGEPYSGPLWPLDDQRNVFEVLIPKLKAAAEQFDMVPCPQHKQFSPSPWQEDENRLPGKFEPYFLKDGTGPAYLAGGTVVRPLITTAESNGKFVIGSIEGSSHHHDSDLFAGGRKLKFQTTHHAFQLVEGVVEFGLRSSPPAILHAGELVYVPSETELSIRIRSRYAKFYAFSSGKGIVELLCKIGEAYSAPIPPEEAKVLDLSGLSGHGTEFGFEIC</sequence>
<dbReference type="CDD" id="cd02215">
    <property type="entry name" value="cupin_QDO_N_C"/>
    <property type="match status" value="1"/>
</dbReference>
<dbReference type="Pfam" id="PF07883">
    <property type="entry name" value="Cupin_2"/>
    <property type="match status" value="1"/>
</dbReference>
<evidence type="ECO:0000256" key="1">
    <source>
        <dbReference type="SAM" id="MobiDB-lite"/>
    </source>
</evidence>
<evidence type="ECO:0000313" key="4">
    <source>
        <dbReference type="Proteomes" id="UP001305779"/>
    </source>
</evidence>
<reference evidence="3 4" key="1">
    <citation type="journal article" date="2023" name="G3 (Bethesda)">
        <title>A chromosome-level genome assembly of Zasmidium syzygii isolated from banana leaves.</title>
        <authorList>
            <person name="van Westerhoven A.C."/>
            <person name="Mehrabi R."/>
            <person name="Talebi R."/>
            <person name="Steentjes M.B.F."/>
            <person name="Corcolon B."/>
            <person name="Chong P.A."/>
            <person name="Kema G.H.J."/>
            <person name="Seidl M.F."/>
        </authorList>
    </citation>
    <scope>NUCLEOTIDE SEQUENCE [LARGE SCALE GENOMIC DNA]</scope>
    <source>
        <strain evidence="3 4">P124</strain>
    </source>
</reference>
<gene>
    <name evidence="3" type="ORF">PRZ48_003903</name>
</gene>
<dbReference type="SUPFAM" id="SSF51182">
    <property type="entry name" value="RmlC-like cupins"/>
    <property type="match status" value="1"/>
</dbReference>
<dbReference type="Gene3D" id="2.60.120.10">
    <property type="entry name" value="Jelly Rolls"/>
    <property type="match status" value="2"/>
</dbReference>
<evidence type="ECO:0000259" key="2">
    <source>
        <dbReference type="Pfam" id="PF07883"/>
    </source>
</evidence>
<dbReference type="InterPro" id="IPR053146">
    <property type="entry name" value="QDO-like"/>
</dbReference>
<feature type="domain" description="Cupin type-2" evidence="2">
    <location>
        <begin position="74"/>
        <end position="126"/>
    </location>
</feature>
<name>A0ABR0EXN4_ZASCE</name>
<feature type="region of interest" description="Disordered" evidence="1">
    <location>
        <begin position="1"/>
        <end position="27"/>
    </location>
</feature>
<dbReference type="EMBL" id="JAXOVC010000002">
    <property type="protein sequence ID" value="KAK4505938.1"/>
    <property type="molecule type" value="Genomic_DNA"/>
</dbReference>
<dbReference type="InterPro" id="IPR014710">
    <property type="entry name" value="RmlC-like_jellyroll"/>
</dbReference>
<protein>
    <recommendedName>
        <fullName evidence="2">Cupin type-2 domain-containing protein</fullName>
    </recommendedName>
</protein>
<organism evidence="3 4">
    <name type="scientific">Zasmidium cellare</name>
    <name type="common">Wine cellar mold</name>
    <name type="synonym">Racodium cellare</name>
    <dbReference type="NCBI Taxonomy" id="395010"/>
    <lineage>
        <taxon>Eukaryota</taxon>
        <taxon>Fungi</taxon>
        <taxon>Dikarya</taxon>
        <taxon>Ascomycota</taxon>
        <taxon>Pezizomycotina</taxon>
        <taxon>Dothideomycetes</taxon>
        <taxon>Dothideomycetidae</taxon>
        <taxon>Mycosphaerellales</taxon>
        <taxon>Mycosphaerellaceae</taxon>
        <taxon>Zasmidium</taxon>
    </lineage>
</organism>
<accession>A0ABR0EXN4</accession>
<dbReference type="PANTHER" id="PTHR36440">
    <property type="entry name" value="PUTATIVE (AFU_ORTHOLOGUE AFUA_8G07350)-RELATED"/>
    <property type="match status" value="1"/>
</dbReference>
<evidence type="ECO:0000313" key="3">
    <source>
        <dbReference type="EMBL" id="KAK4505938.1"/>
    </source>
</evidence>
<dbReference type="PANTHER" id="PTHR36440:SF1">
    <property type="entry name" value="PUTATIVE (AFU_ORTHOLOGUE AFUA_8G07350)-RELATED"/>
    <property type="match status" value="1"/>
</dbReference>
<proteinExistence type="predicted"/>